<keyword evidence="2" id="KW-1185">Reference proteome</keyword>
<sequence>MLCMRELHLNRSPKLTEIPGLDKSLNTMTRVHMEWCINLTADFKDAIIQGWSACRNGCLFLPTNDFPSWLRSVDTKGEILGCAPKFSVLNEKL</sequence>
<name>A0AAD4ZXP9_PRUDU</name>
<organism evidence="1 2">
    <name type="scientific">Prunus dulcis</name>
    <name type="common">Almond</name>
    <name type="synonym">Amygdalus dulcis</name>
    <dbReference type="NCBI Taxonomy" id="3755"/>
    <lineage>
        <taxon>Eukaryota</taxon>
        <taxon>Viridiplantae</taxon>
        <taxon>Streptophyta</taxon>
        <taxon>Embryophyta</taxon>
        <taxon>Tracheophyta</taxon>
        <taxon>Spermatophyta</taxon>
        <taxon>Magnoliopsida</taxon>
        <taxon>eudicotyledons</taxon>
        <taxon>Gunneridae</taxon>
        <taxon>Pentapetalae</taxon>
        <taxon>rosids</taxon>
        <taxon>fabids</taxon>
        <taxon>Rosales</taxon>
        <taxon>Rosaceae</taxon>
        <taxon>Amygdaloideae</taxon>
        <taxon>Amygdaleae</taxon>
        <taxon>Prunus</taxon>
    </lineage>
</organism>
<dbReference type="Proteomes" id="UP001054821">
    <property type="component" value="Chromosome 1"/>
</dbReference>
<dbReference type="AlphaFoldDB" id="A0AAD4ZXP9"/>
<evidence type="ECO:0000313" key="2">
    <source>
        <dbReference type="Proteomes" id="UP001054821"/>
    </source>
</evidence>
<accession>A0AAD4ZXP9</accession>
<protein>
    <submittedName>
        <fullName evidence="1">Uncharacterized protein</fullName>
    </submittedName>
</protein>
<comment type="caution">
    <text evidence="1">The sequence shown here is derived from an EMBL/GenBank/DDBJ whole genome shotgun (WGS) entry which is preliminary data.</text>
</comment>
<reference evidence="1 2" key="1">
    <citation type="journal article" date="2022" name="G3 (Bethesda)">
        <title>Whole-genome sequence and methylome profiling of the almond [Prunus dulcis (Mill.) D.A. Webb] cultivar 'Nonpareil'.</title>
        <authorList>
            <person name="D'Amico-Willman K.M."/>
            <person name="Ouma W.Z."/>
            <person name="Meulia T."/>
            <person name="Sideli G.M."/>
            <person name="Gradziel T.M."/>
            <person name="Fresnedo-Ramirez J."/>
        </authorList>
    </citation>
    <scope>NUCLEOTIDE SEQUENCE [LARGE SCALE GENOMIC DNA]</scope>
    <source>
        <strain evidence="1">Clone GOH B32 T37-40</strain>
    </source>
</reference>
<gene>
    <name evidence="1" type="ORF">L3X38_008903</name>
</gene>
<proteinExistence type="predicted"/>
<dbReference type="EMBL" id="JAJFAZ020000001">
    <property type="protein sequence ID" value="KAI5356008.1"/>
    <property type="molecule type" value="Genomic_DNA"/>
</dbReference>
<evidence type="ECO:0000313" key="1">
    <source>
        <dbReference type="EMBL" id="KAI5356008.1"/>
    </source>
</evidence>